<dbReference type="PANTHER" id="PTHR10381">
    <property type="entry name" value="ATP-DEPENDENT CLP PROTEASE PROTEOLYTIC SUBUNIT"/>
    <property type="match status" value="1"/>
</dbReference>
<reference evidence="2" key="1">
    <citation type="submission" date="2020-03" db="EMBL/GenBank/DDBJ databases">
        <title>The deep terrestrial virosphere.</title>
        <authorList>
            <person name="Holmfeldt K."/>
            <person name="Nilsson E."/>
            <person name="Simone D."/>
            <person name="Lopez-Fernandez M."/>
            <person name="Wu X."/>
            <person name="de Brujin I."/>
            <person name="Lundin D."/>
            <person name="Andersson A."/>
            <person name="Bertilsson S."/>
            <person name="Dopson M."/>
        </authorList>
    </citation>
    <scope>NUCLEOTIDE SEQUENCE</scope>
    <source>
        <strain evidence="2">MM415B03579</strain>
    </source>
</reference>
<dbReference type="PANTHER" id="PTHR10381:SF11">
    <property type="entry name" value="ATP-DEPENDENT CLP PROTEASE PROTEOLYTIC SUBUNIT, MITOCHONDRIAL"/>
    <property type="match status" value="1"/>
</dbReference>
<keyword evidence="2" id="KW-0645">Protease</keyword>
<dbReference type="GO" id="GO:0051117">
    <property type="term" value="F:ATPase binding"/>
    <property type="evidence" value="ECO:0007669"/>
    <property type="project" value="TreeGrafter"/>
</dbReference>
<dbReference type="Gene3D" id="3.90.226.10">
    <property type="entry name" value="2-enoyl-CoA Hydratase, Chain A, domain 1"/>
    <property type="match status" value="1"/>
</dbReference>
<accession>A0A6M3LBV5</accession>
<sequence length="202" mass="22972">MLYPRITSLNGEDVLVQDNQCLGYKEHMNTKHRIMFFSGAISGDMEPHNFLMTLDSLSHDPIRIVLTSPGGDLDSTFLFYDTMKMIQSPIEILGRYCASAGAILLAAGDRRYLLPHAKVMLHLPAGQMGGDAKDWDIQHKQMEKYRKTVVDILRDCGVKKSHDEILADIDRDYWMGAEEAIAYGLCDEVMSKDIWQSWIKED</sequence>
<dbReference type="SUPFAM" id="SSF52096">
    <property type="entry name" value="ClpP/crotonase"/>
    <property type="match status" value="1"/>
</dbReference>
<dbReference type="AlphaFoldDB" id="A0A6M3LBV5"/>
<dbReference type="GO" id="GO:0009368">
    <property type="term" value="C:endopeptidase Clp complex"/>
    <property type="evidence" value="ECO:0007669"/>
    <property type="project" value="TreeGrafter"/>
</dbReference>
<dbReference type="GO" id="GO:0004252">
    <property type="term" value="F:serine-type endopeptidase activity"/>
    <property type="evidence" value="ECO:0007669"/>
    <property type="project" value="InterPro"/>
</dbReference>
<keyword evidence="2" id="KW-0378">Hydrolase</keyword>
<dbReference type="InterPro" id="IPR029045">
    <property type="entry name" value="ClpP/crotonase-like_dom_sf"/>
</dbReference>
<dbReference type="GO" id="GO:0006515">
    <property type="term" value="P:protein quality control for misfolded or incompletely synthesized proteins"/>
    <property type="evidence" value="ECO:0007669"/>
    <property type="project" value="TreeGrafter"/>
</dbReference>
<dbReference type="CDD" id="cd07017">
    <property type="entry name" value="S14_ClpP_2"/>
    <property type="match status" value="1"/>
</dbReference>
<dbReference type="InterPro" id="IPR023562">
    <property type="entry name" value="ClpP/TepA"/>
</dbReference>
<dbReference type="EMBL" id="MT142935">
    <property type="protein sequence ID" value="QJA90761.1"/>
    <property type="molecule type" value="Genomic_DNA"/>
</dbReference>
<proteinExistence type="inferred from homology"/>
<comment type="similarity">
    <text evidence="1">Belongs to the peptidase S14 family.</text>
</comment>
<name>A0A6M3LBV5_9ZZZZ</name>
<dbReference type="PRINTS" id="PR00127">
    <property type="entry name" value="CLPPROTEASEP"/>
</dbReference>
<gene>
    <name evidence="2" type="ORF">MM415B03579_0008</name>
</gene>
<evidence type="ECO:0000313" key="2">
    <source>
        <dbReference type="EMBL" id="QJA90761.1"/>
    </source>
</evidence>
<evidence type="ECO:0000256" key="1">
    <source>
        <dbReference type="ARBA" id="ARBA00007039"/>
    </source>
</evidence>
<organism evidence="2">
    <name type="scientific">viral metagenome</name>
    <dbReference type="NCBI Taxonomy" id="1070528"/>
    <lineage>
        <taxon>unclassified sequences</taxon>
        <taxon>metagenomes</taxon>
        <taxon>organismal metagenomes</taxon>
    </lineage>
</organism>
<dbReference type="GO" id="GO:0004176">
    <property type="term" value="F:ATP-dependent peptidase activity"/>
    <property type="evidence" value="ECO:0007669"/>
    <property type="project" value="InterPro"/>
</dbReference>
<dbReference type="Pfam" id="PF00574">
    <property type="entry name" value="CLP_protease"/>
    <property type="match status" value="1"/>
</dbReference>
<dbReference type="InterPro" id="IPR001907">
    <property type="entry name" value="ClpP"/>
</dbReference>
<protein>
    <submittedName>
        <fullName evidence="2">Putative protease</fullName>
    </submittedName>
</protein>